<keyword evidence="3" id="KW-0633">Potassium transport</keyword>
<evidence type="ECO:0000256" key="9">
    <source>
        <dbReference type="ARBA" id="ARBA00038341"/>
    </source>
</evidence>
<feature type="transmembrane region" description="Helical" evidence="10">
    <location>
        <begin position="284"/>
        <end position="304"/>
    </location>
</feature>
<evidence type="ECO:0000256" key="3">
    <source>
        <dbReference type="ARBA" id="ARBA00022538"/>
    </source>
</evidence>
<dbReference type="Proteomes" id="UP000245207">
    <property type="component" value="Unassembled WGS sequence"/>
</dbReference>
<protein>
    <submittedName>
        <fullName evidence="13">Cation/hydrogen exchanger family protein</fullName>
    </submittedName>
</protein>
<feature type="transmembrane region" description="Helical" evidence="10">
    <location>
        <begin position="174"/>
        <end position="193"/>
    </location>
</feature>
<feature type="transmembrane region" description="Helical" evidence="10">
    <location>
        <begin position="12"/>
        <end position="33"/>
    </location>
</feature>
<evidence type="ECO:0000259" key="12">
    <source>
        <dbReference type="Pfam" id="PF23256"/>
    </source>
</evidence>
<keyword evidence="7" id="KW-0406">Ion transport</keyword>
<comment type="similarity">
    <text evidence="9">Belongs to the monovalent cation:proton antiporter 2 (CPA2) transporter (TC 2.A.37) family. CHX (TC 2.A.37.4) subfamily.</text>
</comment>
<keyword evidence="2" id="KW-0813">Transport</keyword>
<dbReference type="AlphaFoldDB" id="A0A2U1PQP9"/>
<dbReference type="Gene3D" id="1.20.1530.20">
    <property type="match status" value="1"/>
</dbReference>
<evidence type="ECO:0000256" key="2">
    <source>
        <dbReference type="ARBA" id="ARBA00022448"/>
    </source>
</evidence>
<evidence type="ECO:0000256" key="4">
    <source>
        <dbReference type="ARBA" id="ARBA00022692"/>
    </source>
</evidence>
<feature type="domain" description="Cation/H(+) antiporter central" evidence="12">
    <location>
        <begin position="516"/>
        <end position="591"/>
    </location>
</feature>
<evidence type="ECO:0000313" key="13">
    <source>
        <dbReference type="EMBL" id="PWA88022.1"/>
    </source>
</evidence>
<feature type="transmembrane region" description="Helical" evidence="10">
    <location>
        <begin position="141"/>
        <end position="162"/>
    </location>
</feature>
<dbReference type="Pfam" id="PF23256">
    <property type="entry name" value="CHX17_2nd"/>
    <property type="match status" value="1"/>
</dbReference>
<evidence type="ECO:0000256" key="8">
    <source>
        <dbReference type="ARBA" id="ARBA00023136"/>
    </source>
</evidence>
<keyword evidence="4 10" id="KW-0812">Transmembrane</keyword>
<dbReference type="InterPro" id="IPR038770">
    <property type="entry name" value="Na+/solute_symporter_sf"/>
</dbReference>
<proteinExistence type="inferred from homology"/>
<dbReference type="PANTHER" id="PTHR32468:SF18">
    <property type="entry name" value="CATION_H(+) ANTIPORTER 1"/>
    <property type="match status" value="1"/>
</dbReference>
<evidence type="ECO:0000259" key="11">
    <source>
        <dbReference type="Pfam" id="PF00999"/>
    </source>
</evidence>
<dbReference type="GO" id="GO:1902600">
    <property type="term" value="P:proton transmembrane transport"/>
    <property type="evidence" value="ECO:0007669"/>
    <property type="project" value="InterPro"/>
</dbReference>
<evidence type="ECO:0000256" key="7">
    <source>
        <dbReference type="ARBA" id="ARBA00023065"/>
    </source>
</evidence>
<evidence type="ECO:0000256" key="1">
    <source>
        <dbReference type="ARBA" id="ARBA00004141"/>
    </source>
</evidence>
<feature type="transmembrane region" description="Helical" evidence="10">
    <location>
        <begin position="246"/>
        <end position="277"/>
    </location>
</feature>
<feature type="transmembrane region" description="Helical" evidence="10">
    <location>
        <begin position="74"/>
        <end position="94"/>
    </location>
</feature>
<evidence type="ECO:0000256" key="5">
    <source>
        <dbReference type="ARBA" id="ARBA00022958"/>
    </source>
</evidence>
<dbReference type="GO" id="GO:0015297">
    <property type="term" value="F:antiporter activity"/>
    <property type="evidence" value="ECO:0007669"/>
    <property type="project" value="InterPro"/>
</dbReference>
<evidence type="ECO:0000256" key="10">
    <source>
        <dbReference type="SAM" id="Phobius"/>
    </source>
</evidence>
<feature type="transmembrane region" description="Helical" evidence="10">
    <location>
        <begin position="205"/>
        <end position="226"/>
    </location>
</feature>
<dbReference type="GO" id="GO:0006885">
    <property type="term" value="P:regulation of pH"/>
    <property type="evidence" value="ECO:0007669"/>
    <property type="project" value="TreeGrafter"/>
</dbReference>
<organism evidence="13 14">
    <name type="scientific">Artemisia annua</name>
    <name type="common">Sweet wormwood</name>
    <dbReference type="NCBI Taxonomy" id="35608"/>
    <lineage>
        <taxon>Eukaryota</taxon>
        <taxon>Viridiplantae</taxon>
        <taxon>Streptophyta</taxon>
        <taxon>Embryophyta</taxon>
        <taxon>Tracheophyta</taxon>
        <taxon>Spermatophyta</taxon>
        <taxon>Magnoliopsida</taxon>
        <taxon>eudicotyledons</taxon>
        <taxon>Gunneridae</taxon>
        <taxon>Pentapetalae</taxon>
        <taxon>asterids</taxon>
        <taxon>campanulids</taxon>
        <taxon>Asterales</taxon>
        <taxon>Asteraceae</taxon>
        <taxon>Asteroideae</taxon>
        <taxon>Anthemideae</taxon>
        <taxon>Artemisiinae</taxon>
        <taxon>Artemisia</taxon>
    </lineage>
</organism>
<dbReference type="OrthoDB" id="671744at2759"/>
<feature type="transmembrane region" description="Helical" evidence="10">
    <location>
        <begin position="106"/>
        <end position="129"/>
    </location>
</feature>
<dbReference type="GO" id="GO:0016020">
    <property type="term" value="C:membrane"/>
    <property type="evidence" value="ECO:0007669"/>
    <property type="project" value="UniProtKB-SubCell"/>
</dbReference>
<accession>A0A2U1PQP9</accession>
<keyword evidence="5" id="KW-0630">Potassium</keyword>
<dbReference type="GO" id="GO:0006813">
    <property type="term" value="P:potassium ion transport"/>
    <property type="evidence" value="ECO:0007669"/>
    <property type="project" value="UniProtKB-KW"/>
</dbReference>
<name>A0A2U1PQP9_ARTAN</name>
<dbReference type="EMBL" id="PKPP01000856">
    <property type="protein sequence ID" value="PWA88022.1"/>
    <property type="molecule type" value="Genomic_DNA"/>
</dbReference>
<comment type="caution">
    <text evidence="13">The sequence shown here is derived from an EMBL/GenBank/DDBJ whole genome shotgun (WGS) entry which is preliminary data.</text>
</comment>
<keyword evidence="8 10" id="KW-0472">Membrane</keyword>
<dbReference type="InterPro" id="IPR057291">
    <property type="entry name" value="CHX17_2nd"/>
</dbReference>
<gene>
    <name evidence="13" type="ORF">CTI12_AA125530</name>
</gene>
<comment type="subcellular location">
    <subcellularLocation>
        <location evidence="1">Membrane</location>
        <topology evidence="1">Multi-pass membrane protein</topology>
    </subcellularLocation>
</comment>
<dbReference type="Pfam" id="PF00999">
    <property type="entry name" value="Na_H_Exchanger"/>
    <property type="match status" value="1"/>
</dbReference>
<evidence type="ECO:0000256" key="6">
    <source>
        <dbReference type="ARBA" id="ARBA00022989"/>
    </source>
</evidence>
<evidence type="ECO:0000313" key="14">
    <source>
        <dbReference type="Proteomes" id="UP000245207"/>
    </source>
</evidence>
<feature type="transmembrane region" description="Helical" evidence="10">
    <location>
        <begin position="45"/>
        <end position="62"/>
    </location>
</feature>
<reference evidence="13 14" key="1">
    <citation type="journal article" date="2018" name="Mol. Plant">
        <title>The genome of Artemisia annua provides insight into the evolution of Asteraceae family and artemisinin biosynthesis.</title>
        <authorList>
            <person name="Shen Q."/>
            <person name="Zhang L."/>
            <person name="Liao Z."/>
            <person name="Wang S."/>
            <person name="Yan T."/>
            <person name="Shi P."/>
            <person name="Liu M."/>
            <person name="Fu X."/>
            <person name="Pan Q."/>
            <person name="Wang Y."/>
            <person name="Lv Z."/>
            <person name="Lu X."/>
            <person name="Zhang F."/>
            <person name="Jiang W."/>
            <person name="Ma Y."/>
            <person name="Chen M."/>
            <person name="Hao X."/>
            <person name="Li L."/>
            <person name="Tang Y."/>
            <person name="Lv G."/>
            <person name="Zhou Y."/>
            <person name="Sun X."/>
            <person name="Brodelius P.E."/>
            <person name="Rose J.K.C."/>
            <person name="Tang K."/>
        </authorList>
    </citation>
    <scope>NUCLEOTIDE SEQUENCE [LARGE SCALE GENOMIC DNA]</scope>
    <source>
        <strain evidence="14">cv. Huhao1</strain>
        <tissue evidence="13">Leaf</tissue>
    </source>
</reference>
<dbReference type="InterPro" id="IPR050794">
    <property type="entry name" value="CPA2_transporter"/>
</dbReference>
<feature type="transmembrane region" description="Helical" evidence="10">
    <location>
        <begin position="355"/>
        <end position="377"/>
    </location>
</feature>
<feature type="domain" description="Cation/H+ exchanger transmembrane" evidence="11">
    <location>
        <begin position="25"/>
        <end position="410"/>
    </location>
</feature>
<feature type="transmembrane region" description="Helical" evidence="10">
    <location>
        <begin position="389"/>
        <end position="409"/>
    </location>
</feature>
<dbReference type="PANTHER" id="PTHR32468">
    <property type="entry name" value="CATION/H + ANTIPORTER"/>
    <property type="match status" value="1"/>
</dbReference>
<sequence>MDQECLVNVNPAFSMTAQASSILVLSHIFQIILKPLGQHAPVAQILAGFLLGPSCLSRFPWIRSFFFENSVTDFYASLALYSRIGIMFLIGLQMDASFLMHHLSTTSVIAFSGCLMCTAFATAITYFVYEETGSQGSRVMLALVLTVILANTASPIVFRLVADLKFTTTDLGRVAISCSVIGDMYALFILIIIVGERHKATFLRWVLKGSCSLMLLVGVVMLTKHLANWLNHQNRNRKNLRVLDIILIFSILISLAMILETMGFSSILACFIMGLLFPRRGKSARTVLTIVTYMVHNFLFPIYFGLTGFRADITYLSNLKNIGIVVLVILLSIGGKIIGTLVACRYLKKPLNEGVLLAFLFNMKGHVDLLALTSAMLNNAITSLLLYNLMLIAIVISSLVSSILVSFLVKREGEAIGMKHIPLEFHSPKKELILMTCVHSPKPVTAMIGIIESLRGENVPFSPYLIHLVELPDKAKDNSEDYYQEDEVSDEDDYGAHDGVEISETVDIFTIETKMMINQVRTVSPFLRMFQDVCDFADDVRASIIVLPFHKHLRIDGKLENDESLRITNQKILRHAPCSVAVLIDRRHTSGASHVAGSESLQQVATLFFGGPDDREALGLSKRLSTHHHMNLTIIRFLPTSRKELNLGIDISRKAGEVPVAALNIESEVDGADSCALKKFHESYVTSGKAGYIEKFVDNGAQTAMILRDIVEKYSMFIVGKGGGRADSALTTGMSDWEECPELGIVADFLASSEFNNSGSVLVIQQHVPSQSDPEDI</sequence>
<keyword evidence="14" id="KW-1185">Reference proteome</keyword>
<keyword evidence="6 10" id="KW-1133">Transmembrane helix</keyword>
<dbReference type="GO" id="GO:0012505">
    <property type="term" value="C:endomembrane system"/>
    <property type="evidence" value="ECO:0007669"/>
    <property type="project" value="TreeGrafter"/>
</dbReference>
<dbReference type="InterPro" id="IPR006153">
    <property type="entry name" value="Cation/H_exchanger_TM"/>
</dbReference>
<feature type="transmembrane region" description="Helical" evidence="10">
    <location>
        <begin position="324"/>
        <end position="343"/>
    </location>
</feature>